<dbReference type="EMBL" id="CAEZVK010000085">
    <property type="protein sequence ID" value="CAB4633526.1"/>
    <property type="molecule type" value="Genomic_DNA"/>
</dbReference>
<evidence type="ECO:0000256" key="1">
    <source>
        <dbReference type="SAM" id="MobiDB-lite"/>
    </source>
</evidence>
<proteinExistence type="predicted"/>
<gene>
    <name evidence="2" type="ORF">UFOPK2000_00881</name>
</gene>
<reference evidence="2" key="1">
    <citation type="submission" date="2020-05" db="EMBL/GenBank/DDBJ databases">
        <authorList>
            <person name="Chiriac C."/>
            <person name="Salcher M."/>
            <person name="Ghai R."/>
            <person name="Kavagutti S V."/>
        </authorList>
    </citation>
    <scope>NUCLEOTIDE SEQUENCE</scope>
</reference>
<protein>
    <submittedName>
        <fullName evidence="2">Unannotated protein</fullName>
    </submittedName>
</protein>
<dbReference type="AlphaFoldDB" id="A0A6J6J9G8"/>
<organism evidence="2">
    <name type="scientific">freshwater metagenome</name>
    <dbReference type="NCBI Taxonomy" id="449393"/>
    <lineage>
        <taxon>unclassified sequences</taxon>
        <taxon>metagenomes</taxon>
        <taxon>ecological metagenomes</taxon>
    </lineage>
</organism>
<feature type="region of interest" description="Disordered" evidence="1">
    <location>
        <begin position="1"/>
        <end position="36"/>
    </location>
</feature>
<evidence type="ECO:0000313" key="2">
    <source>
        <dbReference type="EMBL" id="CAB4633526.1"/>
    </source>
</evidence>
<accession>A0A6J6J9G8</accession>
<feature type="compositionally biased region" description="Polar residues" evidence="1">
    <location>
        <begin position="1"/>
        <end position="23"/>
    </location>
</feature>
<name>A0A6J6J9G8_9ZZZZ</name>
<sequence>MPAFANGQQFATNIEHSTGNSSGLFARQPHSDRSDPLGRHRFLHFFGCIANAEIGGESRERGRCNRVHRDAITTKFVGRNDRERSNATLGSAIVGLTDVAVDA</sequence>